<reference evidence="1" key="1">
    <citation type="submission" date="2022-04" db="EMBL/GenBank/DDBJ databases">
        <title>Genome of the entomopathogenic fungus Entomophthora muscae.</title>
        <authorList>
            <person name="Elya C."/>
            <person name="Lovett B.R."/>
            <person name="Lee E."/>
            <person name="Macias A.M."/>
            <person name="Hajek A.E."/>
            <person name="De Bivort B.L."/>
            <person name="Kasson M.T."/>
            <person name="De Fine Licht H.H."/>
            <person name="Stajich J.E."/>
        </authorList>
    </citation>
    <scope>NUCLEOTIDE SEQUENCE</scope>
    <source>
        <strain evidence="1">Berkeley</strain>
    </source>
</reference>
<dbReference type="EMBL" id="QTSX02004415">
    <property type="protein sequence ID" value="KAJ9064805.1"/>
    <property type="molecule type" value="Genomic_DNA"/>
</dbReference>
<protein>
    <submittedName>
        <fullName evidence="1">Uncharacterized protein</fullName>
    </submittedName>
</protein>
<evidence type="ECO:0000313" key="1">
    <source>
        <dbReference type="EMBL" id="KAJ9064805.1"/>
    </source>
</evidence>
<keyword evidence="2" id="KW-1185">Reference proteome</keyword>
<dbReference type="Proteomes" id="UP001165960">
    <property type="component" value="Unassembled WGS sequence"/>
</dbReference>
<accession>A0ACC2SR77</accession>
<organism evidence="1 2">
    <name type="scientific">Entomophthora muscae</name>
    <dbReference type="NCBI Taxonomy" id="34485"/>
    <lineage>
        <taxon>Eukaryota</taxon>
        <taxon>Fungi</taxon>
        <taxon>Fungi incertae sedis</taxon>
        <taxon>Zoopagomycota</taxon>
        <taxon>Entomophthoromycotina</taxon>
        <taxon>Entomophthoromycetes</taxon>
        <taxon>Entomophthorales</taxon>
        <taxon>Entomophthoraceae</taxon>
        <taxon>Entomophthora</taxon>
    </lineage>
</organism>
<gene>
    <name evidence="1" type="ORF">DSO57_1026469</name>
</gene>
<evidence type="ECO:0000313" key="2">
    <source>
        <dbReference type="Proteomes" id="UP001165960"/>
    </source>
</evidence>
<name>A0ACC2SR77_9FUNG</name>
<proteinExistence type="predicted"/>
<comment type="caution">
    <text evidence="1">The sequence shown here is derived from an EMBL/GenBank/DDBJ whole genome shotgun (WGS) entry which is preliminary data.</text>
</comment>
<sequence length="93" mass="10562">MAGLLKALNLKSKDMYTRLVLLGHLLTVPSDKPAVAEVEDVPMLFEGIIQEVYKPDIALNQKYWNREHLFWDALVDNRNMIGDHTAGWKKGVA</sequence>